<evidence type="ECO:0000256" key="3">
    <source>
        <dbReference type="ARBA" id="ARBA00026104"/>
    </source>
</evidence>
<comment type="catalytic activity">
    <reaction evidence="9">
        <text>1,2-didecanoylglycerol + H2O = decanoylglycerol + decanoate + H(+)</text>
        <dbReference type="Rhea" id="RHEA:48596"/>
        <dbReference type="ChEBI" id="CHEBI:11152"/>
        <dbReference type="ChEBI" id="CHEBI:15377"/>
        <dbReference type="ChEBI" id="CHEBI:15378"/>
        <dbReference type="ChEBI" id="CHEBI:27689"/>
        <dbReference type="ChEBI" id="CHEBI:90605"/>
    </reaction>
</comment>
<dbReference type="Gene3D" id="3.40.50.1820">
    <property type="entry name" value="alpha/beta hydrolase"/>
    <property type="match status" value="1"/>
</dbReference>
<dbReference type="OrthoDB" id="8119704at2759"/>
<accession>A0A1W0X406</accession>
<keyword evidence="2" id="KW-0378">Hydrolase</keyword>
<evidence type="ECO:0000256" key="11">
    <source>
        <dbReference type="ARBA" id="ARBA00048919"/>
    </source>
</evidence>
<feature type="domain" description="AB hydrolase-1" evidence="12">
    <location>
        <begin position="65"/>
        <end position="301"/>
    </location>
</feature>
<proteinExistence type="inferred from homology"/>
<dbReference type="AlphaFoldDB" id="A0A1W0X406"/>
<comment type="catalytic activity">
    <reaction evidence="8">
        <text>1-octadecanoyl-2-(4Z,7Z,10Z,13Z,16Z,19Z-docosahexaenoyl)-sn-glycerol + H2O = 2-(4Z,7Z,10Z,13Z,16Z,19Z-docosahexaenoyl)-glycerol + octadecanoate + H(+)</text>
        <dbReference type="Rhea" id="RHEA:77107"/>
        <dbReference type="ChEBI" id="CHEBI:15377"/>
        <dbReference type="ChEBI" id="CHEBI:15378"/>
        <dbReference type="ChEBI" id="CHEBI:25629"/>
        <dbReference type="ChEBI" id="CHEBI:77129"/>
        <dbReference type="ChEBI" id="CHEBI:186738"/>
    </reaction>
</comment>
<comment type="catalytic activity">
    <reaction evidence="11">
        <text>1-octadecanoyl-2-(5Z,8Z,11Z,14Z-eicosatetraenoyl)-sn-glycerol + H2O = 2-(5Z,8Z,11Z,14Z-eicosatetraenoyl)-glycerol + octadecanoate + H(+)</text>
        <dbReference type="Rhea" id="RHEA:38507"/>
        <dbReference type="ChEBI" id="CHEBI:15377"/>
        <dbReference type="ChEBI" id="CHEBI:15378"/>
        <dbReference type="ChEBI" id="CHEBI:25629"/>
        <dbReference type="ChEBI" id="CHEBI:52392"/>
        <dbReference type="ChEBI" id="CHEBI:75728"/>
    </reaction>
</comment>
<dbReference type="GO" id="GO:0052689">
    <property type="term" value="F:carboxylic ester hydrolase activity"/>
    <property type="evidence" value="ECO:0007669"/>
    <property type="project" value="TreeGrafter"/>
</dbReference>
<protein>
    <recommendedName>
        <fullName evidence="7">sn-1-specific diacylglycerol lipase ABHD11</fullName>
        <ecNumber evidence="3">3.1.1.116</ecNumber>
    </recommendedName>
    <alternativeName>
        <fullName evidence="4">Alpha/beta hydrolase domain-containing protein 11</fullName>
    </alternativeName>
</protein>
<dbReference type="Pfam" id="PF00561">
    <property type="entry name" value="Abhydrolase_1"/>
    <property type="match status" value="1"/>
</dbReference>
<comment type="similarity">
    <text evidence="1">Belongs to the AB hydrolase superfamily.</text>
</comment>
<comment type="catalytic activity">
    <reaction evidence="10">
        <text>1-octadecanoyl-2-(9Z-octadecenoyl)-sn-glycerol + H2O = 2-(9Z-octadecenoyl)-glycerol + octadecanoate + H(+)</text>
        <dbReference type="Rhea" id="RHEA:77103"/>
        <dbReference type="ChEBI" id="CHEBI:15377"/>
        <dbReference type="ChEBI" id="CHEBI:15378"/>
        <dbReference type="ChEBI" id="CHEBI:25629"/>
        <dbReference type="ChEBI" id="CHEBI:73990"/>
        <dbReference type="ChEBI" id="CHEBI:75468"/>
    </reaction>
</comment>
<dbReference type="PANTHER" id="PTHR46118:SF4">
    <property type="entry name" value="PROTEIN ABHD11"/>
    <property type="match status" value="1"/>
</dbReference>
<evidence type="ECO:0000256" key="8">
    <source>
        <dbReference type="ARBA" id="ARBA00048283"/>
    </source>
</evidence>
<evidence type="ECO:0000256" key="1">
    <source>
        <dbReference type="ARBA" id="ARBA00008645"/>
    </source>
</evidence>
<comment type="caution">
    <text evidence="13">The sequence shown here is derived from an EMBL/GenBank/DDBJ whole genome shotgun (WGS) entry which is preliminary data.</text>
</comment>
<evidence type="ECO:0000256" key="2">
    <source>
        <dbReference type="ARBA" id="ARBA00022801"/>
    </source>
</evidence>
<name>A0A1W0X406_HYPEX</name>
<dbReference type="SUPFAM" id="SSF53474">
    <property type="entry name" value="alpha/beta-Hydrolases"/>
    <property type="match status" value="1"/>
</dbReference>
<dbReference type="EC" id="3.1.1.116" evidence="3"/>
<evidence type="ECO:0000256" key="5">
    <source>
        <dbReference type="ARBA" id="ARBA00043667"/>
    </source>
</evidence>
<gene>
    <name evidence="13" type="ORF">BV898_03718</name>
</gene>
<comment type="catalytic activity">
    <reaction evidence="5">
        <text>a 1,2-diacyl-sn-glycerol + H2O = a 2-acylglycerol + a fatty acid + H(+)</text>
        <dbReference type="Rhea" id="RHEA:33275"/>
        <dbReference type="ChEBI" id="CHEBI:15377"/>
        <dbReference type="ChEBI" id="CHEBI:15378"/>
        <dbReference type="ChEBI" id="CHEBI:17389"/>
        <dbReference type="ChEBI" id="CHEBI:17815"/>
        <dbReference type="ChEBI" id="CHEBI:28868"/>
        <dbReference type="EC" id="3.1.1.116"/>
    </reaction>
</comment>
<evidence type="ECO:0000313" key="14">
    <source>
        <dbReference type="Proteomes" id="UP000192578"/>
    </source>
</evidence>
<dbReference type="EMBL" id="MTYJ01000018">
    <property type="protein sequence ID" value="OQV22216.1"/>
    <property type="molecule type" value="Genomic_DNA"/>
</dbReference>
<sequence>MRELFSAGGLGRLTGEVLFFHRLPCINFPRQPYGSVVIHRSIPLAFTKFQPAISKEGKLPLVDHPVIILHGLFGSKLNWQSIAKVLRDKLTQTVITVDARNHGENPHDDVHSYEVMSEDVEELMEKLNLPSAVLIGHSMGGKAAMCLALRQKPNMIDALIVVDAAPSSSPGKAFFQQNIAAMKAFEFRPNESLPQARNRANKELEVNISDMMVRQFILTNLVQNGDKVSWRVNLDAIERHIEDIMEFPVFHNSYNGPTLFIAGGNSKYITSEEKPEIKRLFPKSVIETVPDAGHWVHSEKPTQVVELIVEFLKNKDDH</sequence>
<evidence type="ECO:0000313" key="13">
    <source>
        <dbReference type="EMBL" id="OQV22216.1"/>
    </source>
</evidence>
<evidence type="ECO:0000256" key="6">
    <source>
        <dbReference type="ARBA" id="ARBA00043742"/>
    </source>
</evidence>
<evidence type="ECO:0000256" key="9">
    <source>
        <dbReference type="ARBA" id="ARBA00048504"/>
    </source>
</evidence>
<comment type="catalytic activity">
    <reaction evidence="6">
        <text>a 1,3-diacyl-sn-glycerol + H2O = a 1-acyl-sn-glycerol + a fatty acid + H(+)</text>
        <dbReference type="Rhea" id="RHEA:38503"/>
        <dbReference type="ChEBI" id="CHEBI:15377"/>
        <dbReference type="ChEBI" id="CHEBI:15378"/>
        <dbReference type="ChEBI" id="CHEBI:28868"/>
        <dbReference type="ChEBI" id="CHEBI:64683"/>
        <dbReference type="ChEBI" id="CHEBI:77272"/>
    </reaction>
</comment>
<organism evidence="13 14">
    <name type="scientific">Hypsibius exemplaris</name>
    <name type="common">Freshwater tardigrade</name>
    <dbReference type="NCBI Taxonomy" id="2072580"/>
    <lineage>
        <taxon>Eukaryota</taxon>
        <taxon>Metazoa</taxon>
        <taxon>Ecdysozoa</taxon>
        <taxon>Tardigrada</taxon>
        <taxon>Eutardigrada</taxon>
        <taxon>Parachela</taxon>
        <taxon>Hypsibioidea</taxon>
        <taxon>Hypsibiidae</taxon>
        <taxon>Hypsibius</taxon>
    </lineage>
</organism>
<evidence type="ECO:0000256" key="7">
    <source>
        <dbReference type="ARBA" id="ARBA00044064"/>
    </source>
</evidence>
<keyword evidence="14" id="KW-1185">Reference proteome</keyword>
<evidence type="ECO:0000256" key="10">
    <source>
        <dbReference type="ARBA" id="ARBA00048513"/>
    </source>
</evidence>
<dbReference type="PANTHER" id="PTHR46118">
    <property type="entry name" value="PROTEIN ABHD11"/>
    <property type="match status" value="1"/>
</dbReference>
<reference evidence="14" key="1">
    <citation type="submission" date="2017-01" db="EMBL/GenBank/DDBJ databases">
        <title>Comparative genomics of anhydrobiosis in the tardigrade Hypsibius dujardini.</title>
        <authorList>
            <person name="Yoshida Y."/>
            <person name="Koutsovoulos G."/>
            <person name="Laetsch D."/>
            <person name="Stevens L."/>
            <person name="Kumar S."/>
            <person name="Horikawa D."/>
            <person name="Ishino K."/>
            <person name="Komine S."/>
            <person name="Tomita M."/>
            <person name="Blaxter M."/>
            <person name="Arakawa K."/>
        </authorList>
    </citation>
    <scope>NUCLEOTIDE SEQUENCE [LARGE SCALE GENOMIC DNA]</scope>
    <source>
        <strain evidence="14">Z151</strain>
    </source>
</reference>
<dbReference type="InterPro" id="IPR000073">
    <property type="entry name" value="AB_hydrolase_1"/>
</dbReference>
<evidence type="ECO:0000256" key="4">
    <source>
        <dbReference type="ARBA" id="ARBA00042703"/>
    </source>
</evidence>
<dbReference type="Proteomes" id="UP000192578">
    <property type="component" value="Unassembled WGS sequence"/>
</dbReference>
<evidence type="ECO:0000259" key="12">
    <source>
        <dbReference type="Pfam" id="PF00561"/>
    </source>
</evidence>
<dbReference type="InterPro" id="IPR029058">
    <property type="entry name" value="AB_hydrolase_fold"/>
</dbReference>
<dbReference type="GO" id="GO:0005739">
    <property type="term" value="C:mitochondrion"/>
    <property type="evidence" value="ECO:0007669"/>
    <property type="project" value="TreeGrafter"/>
</dbReference>
<dbReference type="FunFam" id="3.40.50.1820:FF:000039">
    <property type="entry name" value="Esterase ybfF"/>
    <property type="match status" value="1"/>
</dbReference>